<reference evidence="5" key="2">
    <citation type="submission" date="2025-09" db="UniProtKB">
        <authorList>
            <consortium name="Ensembl"/>
        </authorList>
    </citation>
    <scope>IDENTIFICATION</scope>
</reference>
<evidence type="ECO:0000259" key="4">
    <source>
        <dbReference type="Pfam" id="PF09631"/>
    </source>
</evidence>
<name>A0A8D0C0N9_SALMN</name>
<dbReference type="InterPro" id="IPR036167">
    <property type="entry name" value="tRNA_intron_Endo_cat-like_sf"/>
</dbReference>
<dbReference type="GO" id="GO:0006388">
    <property type="term" value="P:tRNA splicing, via endonucleolytic cleavage and ligation"/>
    <property type="evidence" value="ECO:0007669"/>
    <property type="project" value="InterPro"/>
</dbReference>
<dbReference type="PANTHER" id="PTHR28582:SF1">
    <property type="entry name" value="TRNA-SPLICING ENDONUCLEASE SUBUNIT SEN15"/>
    <property type="match status" value="1"/>
</dbReference>
<reference evidence="5" key="1">
    <citation type="submission" date="2025-08" db="UniProtKB">
        <authorList>
            <consortium name="Ensembl"/>
        </authorList>
    </citation>
    <scope>IDENTIFICATION</scope>
</reference>
<feature type="region of interest" description="Disordered" evidence="3">
    <location>
        <begin position="1"/>
        <end position="38"/>
    </location>
</feature>
<dbReference type="Proteomes" id="UP000694421">
    <property type="component" value="Unplaced"/>
</dbReference>
<evidence type="ECO:0000313" key="6">
    <source>
        <dbReference type="Proteomes" id="UP000694421"/>
    </source>
</evidence>
<keyword evidence="6" id="KW-1185">Reference proteome</keyword>
<dbReference type="Gene3D" id="3.40.1350.10">
    <property type="match status" value="1"/>
</dbReference>
<dbReference type="PANTHER" id="PTHR28582">
    <property type="entry name" value="TRNA-SPLICING ENDONUCLEASE SUBUNIT SEN15"/>
    <property type="match status" value="1"/>
</dbReference>
<dbReference type="GO" id="GO:0005634">
    <property type="term" value="C:nucleus"/>
    <property type="evidence" value="ECO:0007669"/>
    <property type="project" value="UniProtKB-ARBA"/>
</dbReference>
<dbReference type="InterPro" id="IPR011856">
    <property type="entry name" value="tRNA_endonuc-like_dom_sf"/>
</dbReference>
<feature type="region of interest" description="Disordered" evidence="3">
    <location>
        <begin position="172"/>
        <end position="193"/>
    </location>
</feature>
<feature type="compositionally biased region" description="Basic residues" evidence="3">
    <location>
        <begin position="183"/>
        <end position="193"/>
    </location>
</feature>
<dbReference type="OMA" id="ICHPSYY"/>
<protein>
    <submittedName>
        <fullName evidence="5">tRNA splicing endonuclease subunit 15</fullName>
    </submittedName>
</protein>
<evidence type="ECO:0000256" key="3">
    <source>
        <dbReference type="SAM" id="MobiDB-lite"/>
    </source>
</evidence>
<organism evidence="5 6">
    <name type="scientific">Salvator merianae</name>
    <name type="common">Argentine black and white tegu</name>
    <name type="synonym">Tupinambis merianae</name>
    <dbReference type="NCBI Taxonomy" id="96440"/>
    <lineage>
        <taxon>Eukaryota</taxon>
        <taxon>Metazoa</taxon>
        <taxon>Chordata</taxon>
        <taxon>Craniata</taxon>
        <taxon>Vertebrata</taxon>
        <taxon>Euteleostomi</taxon>
        <taxon>Lepidosauria</taxon>
        <taxon>Squamata</taxon>
        <taxon>Bifurcata</taxon>
        <taxon>Unidentata</taxon>
        <taxon>Episquamata</taxon>
        <taxon>Laterata</taxon>
        <taxon>Teiioidea</taxon>
        <taxon>Teiidae</taxon>
        <taxon>Salvator</taxon>
    </lineage>
</organism>
<proteinExistence type="inferred from homology"/>
<dbReference type="SUPFAM" id="SSF53032">
    <property type="entry name" value="tRNA-intron endonuclease catalytic domain-like"/>
    <property type="match status" value="1"/>
</dbReference>
<dbReference type="AlphaFoldDB" id="A0A8D0C0N9"/>
<feature type="domain" description="tRNA-splicing endonuclease subunit Sen15" evidence="4">
    <location>
        <begin position="73"/>
        <end position="172"/>
    </location>
</feature>
<dbReference type="GeneTree" id="ENSGT00390000014781"/>
<dbReference type="Ensembl" id="ENSSMRT00000018664.1">
    <property type="protein sequence ID" value="ENSSMRP00000015981.1"/>
    <property type="gene ID" value="ENSSMRG00000012431.1"/>
</dbReference>
<accession>A0A8D0C0N9</accession>
<evidence type="ECO:0000256" key="1">
    <source>
        <dbReference type="ARBA" id="ARBA00006091"/>
    </source>
</evidence>
<sequence length="193" mass="21584">MEVPGSSSGHVAKAVSGSSVEGFSLSGQEEEEEGGADTEQWALRGNWIAAHPTFTKMMSLDVADSGGVYAAFLVYLDLLEVRNWHEVSYTGLVELQLVCLHGREREGEDLQVVVPTPVHESFSHERVRQIMKTVCAMQEKPDTPISIILAIVESDSTIVYYKLTDGFVMPDPPDDTEDVNSKQWRKRRKKFLR</sequence>
<evidence type="ECO:0000313" key="5">
    <source>
        <dbReference type="Ensembl" id="ENSSMRP00000015981.1"/>
    </source>
</evidence>
<keyword evidence="2" id="KW-0819">tRNA processing</keyword>
<dbReference type="InterPro" id="IPR018593">
    <property type="entry name" value="tRNA-endonuc_su_Sen15"/>
</dbReference>
<dbReference type="Pfam" id="PF09631">
    <property type="entry name" value="Sen15"/>
    <property type="match status" value="1"/>
</dbReference>
<evidence type="ECO:0000256" key="2">
    <source>
        <dbReference type="ARBA" id="ARBA00022694"/>
    </source>
</evidence>
<comment type="similarity">
    <text evidence="1">Belongs to the SEN15 family.</text>
</comment>
<dbReference type="GO" id="GO:0003676">
    <property type="term" value="F:nucleic acid binding"/>
    <property type="evidence" value="ECO:0007669"/>
    <property type="project" value="InterPro"/>
</dbReference>